<name>A0AAN8U099_SOLBU</name>
<gene>
    <name evidence="1" type="ORF">RDI58_003960</name>
</gene>
<reference evidence="1 2" key="1">
    <citation type="submission" date="2024-02" db="EMBL/GenBank/DDBJ databases">
        <title>de novo genome assembly of Solanum bulbocastanum strain 11H21.</title>
        <authorList>
            <person name="Hosaka A.J."/>
        </authorList>
    </citation>
    <scope>NUCLEOTIDE SEQUENCE [LARGE SCALE GENOMIC DNA]</scope>
    <source>
        <tissue evidence="1">Young leaves</tissue>
    </source>
</reference>
<proteinExistence type="predicted"/>
<evidence type="ECO:0000313" key="1">
    <source>
        <dbReference type="EMBL" id="KAK6796259.1"/>
    </source>
</evidence>
<dbReference type="EMBL" id="JBANQN010000002">
    <property type="protein sequence ID" value="KAK6796259.1"/>
    <property type="molecule type" value="Genomic_DNA"/>
</dbReference>
<dbReference type="Proteomes" id="UP001371456">
    <property type="component" value="Unassembled WGS sequence"/>
</dbReference>
<organism evidence="1 2">
    <name type="scientific">Solanum bulbocastanum</name>
    <name type="common">Wild potato</name>
    <dbReference type="NCBI Taxonomy" id="147425"/>
    <lineage>
        <taxon>Eukaryota</taxon>
        <taxon>Viridiplantae</taxon>
        <taxon>Streptophyta</taxon>
        <taxon>Embryophyta</taxon>
        <taxon>Tracheophyta</taxon>
        <taxon>Spermatophyta</taxon>
        <taxon>Magnoliopsida</taxon>
        <taxon>eudicotyledons</taxon>
        <taxon>Gunneridae</taxon>
        <taxon>Pentapetalae</taxon>
        <taxon>asterids</taxon>
        <taxon>lamiids</taxon>
        <taxon>Solanales</taxon>
        <taxon>Solanaceae</taxon>
        <taxon>Solanoideae</taxon>
        <taxon>Solaneae</taxon>
        <taxon>Solanum</taxon>
    </lineage>
</organism>
<comment type="caution">
    <text evidence="1">The sequence shown here is derived from an EMBL/GenBank/DDBJ whole genome shotgun (WGS) entry which is preliminary data.</text>
</comment>
<protein>
    <submittedName>
        <fullName evidence="1">Uncharacterized protein</fullName>
    </submittedName>
</protein>
<accession>A0AAN8U099</accession>
<keyword evidence="2" id="KW-1185">Reference proteome</keyword>
<evidence type="ECO:0000313" key="2">
    <source>
        <dbReference type="Proteomes" id="UP001371456"/>
    </source>
</evidence>
<sequence length="50" mass="5708">MIGSSSYLFPVSNVDFNPNFGLRFLPIKGRCSLSWDHPGRIQNIQAIEKR</sequence>
<dbReference type="AlphaFoldDB" id="A0AAN8U099"/>